<gene>
    <name evidence="1" type="ORF">DDE83_007708</name>
</gene>
<comment type="caution">
    <text evidence="1">The sequence shown here is derived from an EMBL/GenBank/DDBJ whole genome shotgun (WGS) entry which is preliminary data.</text>
</comment>
<dbReference type="AlphaFoldDB" id="A0A364MVF6"/>
<sequence>MIVACLGVVHAQTSCIQPHTSSTAKLGQPHSTLEVWIQETVSAFEERRPRSFSIYAESVLLNNTTVWKFFAARGSTDLKCIGAIGYKKLYEKEATNETVLMHTVHSLTGRISAVNALMMIPIFNLHQGTWVTRYYTWTSGQAQKMVEVEGRTGTTTELAVKSEIGEVLEFNLLGFCPAVAMNQCVPLFHDNGCFCDLGHALYHAGGLLYTVGKNGVGRLCRKARNATSRKSMLTTLYDRSRRVAKAQIQRRGREYNQLKHVCRQLRDESSALSPHGNVVFTEGSSTMNAFEKCLVLLQQFPKVRSVAIKCCASFVSESCQGKLFEAIQKCAAHAGVSVRVHIPHWSLADPDFVFRGLFYLYSLRNDATLVSRLARVSPVTFLSNSASEILTVDRPIPRNVRFYPWDDTFDPQLFEQIRQKTPLLEHPLSQAAIGNIGDLAQTWIENGL</sequence>
<accession>A0A364MVF6</accession>
<dbReference type="EMBL" id="QGDH01000148">
    <property type="protein sequence ID" value="RAR04745.1"/>
    <property type="molecule type" value="Genomic_DNA"/>
</dbReference>
<keyword evidence="2" id="KW-1185">Reference proteome</keyword>
<protein>
    <submittedName>
        <fullName evidence="1">Metal ion binding protein</fullName>
    </submittedName>
</protein>
<organism evidence="1 2">
    <name type="scientific">Stemphylium lycopersici</name>
    <name type="common">Tomato gray leaf spot disease fungus</name>
    <name type="synonym">Thyrospora lycopersici</name>
    <dbReference type="NCBI Taxonomy" id="183478"/>
    <lineage>
        <taxon>Eukaryota</taxon>
        <taxon>Fungi</taxon>
        <taxon>Dikarya</taxon>
        <taxon>Ascomycota</taxon>
        <taxon>Pezizomycotina</taxon>
        <taxon>Dothideomycetes</taxon>
        <taxon>Pleosporomycetidae</taxon>
        <taxon>Pleosporales</taxon>
        <taxon>Pleosporineae</taxon>
        <taxon>Pleosporaceae</taxon>
        <taxon>Stemphylium</taxon>
    </lineage>
</organism>
<dbReference type="Proteomes" id="UP000249619">
    <property type="component" value="Unassembled WGS sequence"/>
</dbReference>
<proteinExistence type="predicted"/>
<evidence type="ECO:0000313" key="2">
    <source>
        <dbReference type="Proteomes" id="UP000249619"/>
    </source>
</evidence>
<evidence type="ECO:0000313" key="1">
    <source>
        <dbReference type="EMBL" id="RAR04745.1"/>
    </source>
</evidence>
<name>A0A364MVF6_STELY</name>
<reference evidence="2" key="1">
    <citation type="submission" date="2018-05" db="EMBL/GenBank/DDBJ databases">
        <title>Draft genome sequence of Stemphylium lycopersici strain CIDEFI 213.</title>
        <authorList>
            <person name="Medina R."/>
            <person name="Franco M.E.E."/>
            <person name="Lucentini C.G."/>
            <person name="Saparrat M.C.N."/>
            <person name="Balatti P.A."/>
        </authorList>
    </citation>
    <scope>NUCLEOTIDE SEQUENCE [LARGE SCALE GENOMIC DNA]</scope>
    <source>
        <strain evidence="2">CIDEFI 213</strain>
    </source>
</reference>